<comment type="subcellular location">
    <subcellularLocation>
        <location evidence="1">Endomembrane system</location>
        <topology evidence="1">Multi-pass membrane protein</topology>
    </subcellularLocation>
</comment>
<reference evidence="6" key="2">
    <citation type="journal article" date="2021" name="PeerJ">
        <title>Extensive microbial diversity within the chicken gut microbiome revealed by metagenomics and culture.</title>
        <authorList>
            <person name="Gilroy R."/>
            <person name="Ravi A."/>
            <person name="Getino M."/>
            <person name="Pursley I."/>
            <person name="Horton D.L."/>
            <person name="Alikhan N.F."/>
            <person name="Baker D."/>
            <person name="Gharbi K."/>
            <person name="Hall N."/>
            <person name="Watson M."/>
            <person name="Adriaenssens E.M."/>
            <person name="Foster-Nyarko E."/>
            <person name="Jarju S."/>
            <person name="Secka A."/>
            <person name="Antonio M."/>
            <person name="Oren A."/>
            <person name="Chaudhuri R.R."/>
            <person name="La Ragione R."/>
            <person name="Hildebrand F."/>
            <person name="Pallen M.J."/>
        </authorList>
    </citation>
    <scope>NUCLEOTIDE SEQUENCE</scope>
    <source>
        <strain evidence="6">17213</strain>
    </source>
</reference>
<feature type="non-terminal residue" evidence="6">
    <location>
        <position position="1"/>
    </location>
</feature>
<keyword evidence="2 5" id="KW-0812">Transmembrane</keyword>
<dbReference type="Gene3D" id="1.20.120.1630">
    <property type="match status" value="1"/>
</dbReference>
<organism evidence="6 7">
    <name type="scientific">Candidatus Avisuccinivibrio stercorigallinarum</name>
    <dbReference type="NCBI Taxonomy" id="2840704"/>
    <lineage>
        <taxon>Bacteria</taxon>
        <taxon>Pseudomonadati</taxon>
        <taxon>Pseudomonadota</taxon>
        <taxon>Gammaproteobacteria</taxon>
        <taxon>Aeromonadales</taxon>
        <taxon>Succinivibrionaceae</taxon>
        <taxon>Succinivibrionaceae incertae sedis</taxon>
        <taxon>Candidatus Avisuccinivibrio</taxon>
    </lineage>
</organism>
<dbReference type="Pfam" id="PF04191">
    <property type="entry name" value="PEMT"/>
    <property type="match status" value="1"/>
</dbReference>
<dbReference type="Proteomes" id="UP000823631">
    <property type="component" value="Unassembled WGS sequence"/>
</dbReference>
<evidence type="ECO:0000313" key="6">
    <source>
        <dbReference type="EMBL" id="MBO8414887.1"/>
    </source>
</evidence>
<feature type="transmembrane region" description="Helical" evidence="5">
    <location>
        <begin position="38"/>
        <end position="57"/>
    </location>
</feature>
<evidence type="ECO:0000256" key="2">
    <source>
        <dbReference type="ARBA" id="ARBA00022692"/>
    </source>
</evidence>
<evidence type="ECO:0000313" key="7">
    <source>
        <dbReference type="Proteomes" id="UP000823631"/>
    </source>
</evidence>
<protein>
    <submittedName>
        <fullName evidence="6">Isoprenylcysteine carboxylmethyltransferase family protein</fullName>
    </submittedName>
</protein>
<dbReference type="InterPro" id="IPR007318">
    <property type="entry name" value="Phopholipid_MeTrfase"/>
</dbReference>
<evidence type="ECO:0000256" key="1">
    <source>
        <dbReference type="ARBA" id="ARBA00004127"/>
    </source>
</evidence>
<proteinExistence type="predicted"/>
<evidence type="ECO:0000256" key="5">
    <source>
        <dbReference type="SAM" id="Phobius"/>
    </source>
</evidence>
<gene>
    <name evidence="6" type="ORF">IAB19_00700</name>
</gene>
<comment type="caution">
    <text evidence="6">The sequence shown here is derived from an EMBL/GenBank/DDBJ whole genome shotgun (WGS) entry which is preliminary data.</text>
</comment>
<keyword evidence="3 5" id="KW-1133">Transmembrane helix</keyword>
<feature type="transmembrane region" description="Helical" evidence="5">
    <location>
        <begin position="104"/>
        <end position="130"/>
    </location>
</feature>
<evidence type="ECO:0000256" key="3">
    <source>
        <dbReference type="ARBA" id="ARBA00022989"/>
    </source>
</evidence>
<dbReference type="AlphaFoldDB" id="A0A9D9D9M0"/>
<reference evidence="6" key="1">
    <citation type="submission" date="2020-10" db="EMBL/GenBank/DDBJ databases">
        <authorList>
            <person name="Gilroy R."/>
        </authorList>
    </citation>
    <scope>NUCLEOTIDE SEQUENCE</scope>
    <source>
        <strain evidence="6">17213</strain>
    </source>
</reference>
<dbReference type="EMBL" id="JADINH010000009">
    <property type="protein sequence ID" value="MBO8414887.1"/>
    <property type="molecule type" value="Genomic_DNA"/>
</dbReference>
<evidence type="ECO:0000256" key="4">
    <source>
        <dbReference type="ARBA" id="ARBA00023136"/>
    </source>
</evidence>
<accession>A0A9D9D9M0</accession>
<name>A0A9D9D9M0_9GAMM</name>
<feature type="transmembrane region" description="Helical" evidence="5">
    <location>
        <begin position="6"/>
        <end position="26"/>
    </location>
</feature>
<sequence>WAALAFGAVVFFAGSPVVMLVLDGFYHETFLPDNALSTALGALSSAVGIFFCLWANVELIKRGHGGAAVLGPVKLCRETSQLVVSGPYALCRNPMHLGIMLYQLGLSCAINSLIALLVPAGMLVFAYLLARFVDEPRLRRDFAAEYEKWAEQVPRFLPRVKN</sequence>
<dbReference type="GO" id="GO:0012505">
    <property type="term" value="C:endomembrane system"/>
    <property type="evidence" value="ECO:0007669"/>
    <property type="project" value="UniProtKB-SubCell"/>
</dbReference>
<keyword evidence="4 5" id="KW-0472">Membrane</keyword>